<dbReference type="Proteomes" id="UP000593943">
    <property type="component" value="Chromosome"/>
</dbReference>
<dbReference type="OrthoDB" id="9799147at2"/>
<sequence length="160" mass="17683">MAVRFTAPRRIELADDVSGFHSGKRLLDEWLMNHAFNALNRGTAVTYVSHDECGNLAGFYSLSANSVNRGDVHGGWLARNTPEQIPVILLGMLAIDERYQGQGLGWRLLLDAVERAMAASSQIGARALIVDPLDDDAASFYKHFGFSRLRDSTRMFAKLA</sequence>
<gene>
    <name evidence="8" type="ORF">BE0216_02855</name>
    <name evidence="7" type="ORF">BEUL_0356</name>
</gene>
<reference evidence="8 10" key="2">
    <citation type="submission" date="2020-10" db="EMBL/GenBank/DDBJ databases">
        <title>Genome sequencing of Bifidobacterium eulemuris_DSMZ_100216.</title>
        <authorList>
            <person name="Kim J."/>
        </authorList>
    </citation>
    <scope>NUCLEOTIDE SEQUENCE [LARGE SCALE GENOMIC DNA]</scope>
    <source>
        <strain evidence="8 10">DSM 100216</strain>
    </source>
</reference>
<protein>
    <submittedName>
        <fullName evidence="8">GNAT family N-acetyltransferase</fullName>
    </submittedName>
    <submittedName>
        <fullName evidence="7">GNAT family acetyltransferase</fullName>
    </submittedName>
</protein>
<evidence type="ECO:0000313" key="10">
    <source>
        <dbReference type="Proteomes" id="UP000593943"/>
    </source>
</evidence>
<dbReference type="GO" id="GO:0016747">
    <property type="term" value="F:acyltransferase activity, transferring groups other than amino-acyl groups"/>
    <property type="evidence" value="ECO:0007669"/>
    <property type="project" value="InterPro"/>
</dbReference>
<keyword evidence="3 7" id="KW-0808">Transferase</keyword>
<evidence type="ECO:0000313" key="8">
    <source>
        <dbReference type="EMBL" id="QOL31514.1"/>
    </source>
</evidence>
<evidence type="ECO:0000259" key="6">
    <source>
        <dbReference type="PROSITE" id="PS51186"/>
    </source>
</evidence>
<dbReference type="Proteomes" id="UP000216057">
    <property type="component" value="Unassembled WGS sequence"/>
</dbReference>
<keyword evidence="1" id="KW-0678">Repressor</keyword>
<keyword evidence="10" id="KW-1185">Reference proteome</keyword>
<dbReference type="PANTHER" id="PTHR36449:SF1">
    <property type="entry name" value="ACETYLTRANSFERASE"/>
    <property type="match status" value="1"/>
</dbReference>
<evidence type="ECO:0000256" key="2">
    <source>
        <dbReference type="ARBA" id="ARBA00022649"/>
    </source>
</evidence>
<accession>A0A261GC11</accession>
<dbReference type="EMBL" id="MWWZ01000004">
    <property type="protein sequence ID" value="OZG68950.1"/>
    <property type="molecule type" value="Genomic_DNA"/>
</dbReference>
<feature type="domain" description="N-acetyltransferase" evidence="6">
    <location>
        <begin position="1"/>
        <end position="160"/>
    </location>
</feature>
<evidence type="ECO:0000256" key="3">
    <source>
        <dbReference type="ARBA" id="ARBA00022679"/>
    </source>
</evidence>
<dbReference type="CDD" id="cd04301">
    <property type="entry name" value="NAT_SF"/>
    <property type="match status" value="1"/>
</dbReference>
<evidence type="ECO:0000256" key="4">
    <source>
        <dbReference type="ARBA" id="ARBA00023315"/>
    </source>
</evidence>
<name>A0A261GC11_9BIFI</name>
<dbReference type="PROSITE" id="PS51186">
    <property type="entry name" value="GNAT"/>
    <property type="match status" value="1"/>
</dbReference>
<dbReference type="SUPFAM" id="SSF55729">
    <property type="entry name" value="Acyl-CoA N-acyltransferases (Nat)"/>
    <property type="match status" value="1"/>
</dbReference>
<dbReference type="AlphaFoldDB" id="A0A261GC11"/>
<proteinExistence type="predicted"/>
<dbReference type="EMBL" id="CP062938">
    <property type="protein sequence ID" value="QOL31514.1"/>
    <property type="molecule type" value="Genomic_DNA"/>
</dbReference>
<evidence type="ECO:0000256" key="1">
    <source>
        <dbReference type="ARBA" id="ARBA00022491"/>
    </source>
</evidence>
<organism evidence="7 9">
    <name type="scientific">Bifidobacterium eulemuris</name>
    <dbReference type="NCBI Taxonomy" id="1765219"/>
    <lineage>
        <taxon>Bacteria</taxon>
        <taxon>Bacillati</taxon>
        <taxon>Actinomycetota</taxon>
        <taxon>Actinomycetes</taxon>
        <taxon>Bifidobacteriales</taxon>
        <taxon>Bifidobacteriaceae</taxon>
        <taxon>Bifidobacterium</taxon>
    </lineage>
</organism>
<dbReference type="RefSeq" id="WP_094636052.1">
    <property type="nucleotide sequence ID" value="NZ_CP062938.1"/>
</dbReference>
<comment type="catalytic activity">
    <reaction evidence="5">
        <text>glycyl-tRNA(Gly) + acetyl-CoA = N-acetylglycyl-tRNA(Gly) + CoA + H(+)</text>
        <dbReference type="Rhea" id="RHEA:81867"/>
        <dbReference type="Rhea" id="RHEA-COMP:9683"/>
        <dbReference type="Rhea" id="RHEA-COMP:19766"/>
        <dbReference type="ChEBI" id="CHEBI:15378"/>
        <dbReference type="ChEBI" id="CHEBI:57287"/>
        <dbReference type="ChEBI" id="CHEBI:57288"/>
        <dbReference type="ChEBI" id="CHEBI:78522"/>
        <dbReference type="ChEBI" id="CHEBI:232036"/>
    </reaction>
</comment>
<dbReference type="PANTHER" id="PTHR36449">
    <property type="entry name" value="ACETYLTRANSFERASE-RELATED"/>
    <property type="match status" value="1"/>
</dbReference>
<evidence type="ECO:0000256" key="5">
    <source>
        <dbReference type="ARBA" id="ARBA00049880"/>
    </source>
</evidence>
<dbReference type="KEGG" id="beu:BE0216_02855"/>
<dbReference type="Gene3D" id="3.40.630.30">
    <property type="match status" value="1"/>
</dbReference>
<evidence type="ECO:0000313" key="7">
    <source>
        <dbReference type="EMBL" id="OZG68950.1"/>
    </source>
</evidence>
<dbReference type="InterPro" id="IPR016181">
    <property type="entry name" value="Acyl_CoA_acyltransferase"/>
</dbReference>
<dbReference type="Pfam" id="PF13508">
    <property type="entry name" value="Acetyltransf_7"/>
    <property type="match status" value="1"/>
</dbReference>
<reference evidence="7 9" key="1">
    <citation type="journal article" date="2017" name="BMC Genomics">
        <title>Comparative genomic and phylogenomic analyses of the Bifidobacteriaceae family.</title>
        <authorList>
            <person name="Lugli G.A."/>
            <person name="Milani C."/>
            <person name="Turroni F."/>
            <person name="Duranti S."/>
            <person name="Mancabelli L."/>
            <person name="Mangifesta M."/>
            <person name="Ferrario C."/>
            <person name="Modesto M."/>
            <person name="Mattarelli P."/>
            <person name="Jiri K."/>
            <person name="van Sinderen D."/>
            <person name="Ventura M."/>
        </authorList>
    </citation>
    <scope>NUCLEOTIDE SEQUENCE [LARGE SCALE GENOMIC DNA]</scope>
    <source>
        <strain evidence="7 9">DSM 100216</strain>
    </source>
</reference>
<keyword evidence="4" id="KW-0012">Acyltransferase</keyword>
<evidence type="ECO:0000313" key="9">
    <source>
        <dbReference type="Proteomes" id="UP000216057"/>
    </source>
</evidence>
<keyword evidence="2" id="KW-1277">Toxin-antitoxin system</keyword>
<dbReference type="InterPro" id="IPR000182">
    <property type="entry name" value="GNAT_dom"/>
</dbReference>